<evidence type="ECO:0000256" key="1">
    <source>
        <dbReference type="ARBA" id="ARBA00023015"/>
    </source>
</evidence>
<proteinExistence type="predicted"/>
<evidence type="ECO:0000256" key="2">
    <source>
        <dbReference type="ARBA" id="ARBA00023125"/>
    </source>
</evidence>
<sequence>KNGVLRAAAALLDKIAWELAKYGAAAGLEVGDLNSWNQRVRNMDTINGIKEFIQGLTGRISGYLADRQQDRHALLVQKVVHVIETEYFESLTIEYLAGKVYLSPNYLRVLFKEKKGCTIHEYLTRIRLQKAVELLGDKTLRIHDVARKVGYDNTSYFCSFFYKTQGVTPNEYRKKFL</sequence>
<keyword evidence="6" id="KW-1185">Reference proteome</keyword>
<dbReference type="Gene3D" id="1.10.10.60">
    <property type="entry name" value="Homeodomain-like"/>
    <property type="match status" value="2"/>
</dbReference>
<dbReference type="InterPro" id="IPR020449">
    <property type="entry name" value="Tscrpt_reg_AraC-type_HTH"/>
</dbReference>
<keyword evidence="1" id="KW-0805">Transcription regulation</keyword>
<keyword evidence="2" id="KW-0238">DNA-binding</keyword>
<dbReference type="EMBL" id="JAHZIK010000912">
    <property type="protein sequence ID" value="MBW7457630.1"/>
    <property type="molecule type" value="Genomic_DNA"/>
</dbReference>
<comment type="caution">
    <text evidence="5">The sequence shown here is derived from an EMBL/GenBank/DDBJ whole genome shotgun (WGS) entry which is preliminary data.</text>
</comment>
<evidence type="ECO:0000313" key="6">
    <source>
        <dbReference type="Proteomes" id="UP001519887"/>
    </source>
</evidence>
<dbReference type="PROSITE" id="PS01124">
    <property type="entry name" value="HTH_ARAC_FAMILY_2"/>
    <property type="match status" value="1"/>
</dbReference>
<accession>A0ABS7C9L8</accession>
<feature type="domain" description="HTH araC/xylS-type" evidence="4">
    <location>
        <begin position="77"/>
        <end position="175"/>
    </location>
</feature>
<dbReference type="Proteomes" id="UP001519887">
    <property type="component" value="Unassembled WGS sequence"/>
</dbReference>
<organism evidence="5 6">
    <name type="scientific">Paenibacillus sepulcri</name>
    <dbReference type="NCBI Taxonomy" id="359917"/>
    <lineage>
        <taxon>Bacteria</taxon>
        <taxon>Bacillati</taxon>
        <taxon>Bacillota</taxon>
        <taxon>Bacilli</taxon>
        <taxon>Bacillales</taxon>
        <taxon>Paenibacillaceae</taxon>
        <taxon>Paenibacillus</taxon>
    </lineage>
</organism>
<name>A0ABS7C9L8_9BACL</name>
<dbReference type="PRINTS" id="PR00032">
    <property type="entry name" value="HTHARAC"/>
</dbReference>
<keyword evidence="3" id="KW-0804">Transcription</keyword>
<dbReference type="PANTHER" id="PTHR43280">
    <property type="entry name" value="ARAC-FAMILY TRANSCRIPTIONAL REGULATOR"/>
    <property type="match status" value="1"/>
</dbReference>
<reference evidence="5 6" key="1">
    <citation type="submission" date="2021-07" db="EMBL/GenBank/DDBJ databases">
        <title>Paenibacillus radiodurans sp. nov., isolated from the southeastern edge of Tengger Desert.</title>
        <authorList>
            <person name="Zhang G."/>
        </authorList>
    </citation>
    <scope>NUCLEOTIDE SEQUENCE [LARGE SCALE GENOMIC DNA]</scope>
    <source>
        <strain evidence="5 6">CCM 7311</strain>
    </source>
</reference>
<dbReference type="Pfam" id="PF12833">
    <property type="entry name" value="HTH_18"/>
    <property type="match status" value="1"/>
</dbReference>
<evidence type="ECO:0000313" key="5">
    <source>
        <dbReference type="EMBL" id="MBW7457630.1"/>
    </source>
</evidence>
<evidence type="ECO:0000256" key="3">
    <source>
        <dbReference type="ARBA" id="ARBA00023163"/>
    </source>
</evidence>
<dbReference type="InterPro" id="IPR018060">
    <property type="entry name" value="HTH_AraC"/>
</dbReference>
<evidence type="ECO:0000259" key="4">
    <source>
        <dbReference type="PROSITE" id="PS01124"/>
    </source>
</evidence>
<dbReference type="PANTHER" id="PTHR43280:SF10">
    <property type="entry name" value="REGULATORY PROTEIN POCR"/>
    <property type="match status" value="1"/>
</dbReference>
<gene>
    <name evidence="5" type="ORF">K0U00_26665</name>
</gene>
<dbReference type="SMART" id="SM00342">
    <property type="entry name" value="HTH_ARAC"/>
    <property type="match status" value="1"/>
</dbReference>
<dbReference type="SUPFAM" id="SSF46689">
    <property type="entry name" value="Homeodomain-like"/>
    <property type="match status" value="2"/>
</dbReference>
<feature type="non-terminal residue" evidence="5">
    <location>
        <position position="1"/>
    </location>
</feature>
<protein>
    <submittedName>
        <fullName evidence="5">AraC family transcriptional regulator</fullName>
    </submittedName>
</protein>
<dbReference type="InterPro" id="IPR009057">
    <property type="entry name" value="Homeodomain-like_sf"/>
</dbReference>